<sequence>MNGSSGTGPQKDWNDWNGSSKGTGPPITTTLMTGSSLLRGCHMPLRPSSHPKKRWSRSHSKKEPGPQTTINKTKKPPISYEKLLPKCSFESQGTRTRLSQEKKTRIVLGCEFPI</sequence>
<accession>A0AAV6TLD0</accession>
<proteinExistence type="predicted"/>
<feature type="compositionally biased region" description="Basic residues" evidence="1">
    <location>
        <begin position="49"/>
        <end position="60"/>
    </location>
</feature>
<dbReference type="Proteomes" id="UP000827092">
    <property type="component" value="Unassembled WGS sequence"/>
</dbReference>
<evidence type="ECO:0000256" key="1">
    <source>
        <dbReference type="SAM" id="MobiDB-lite"/>
    </source>
</evidence>
<keyword evidence="3" id="KW-1185">Reference proteome</keyword>
<organism evidence="2 3">
    <name type="scientific">Oedothorax gibbosus</name>
    <dbReference type="NCBI Taxonomy" id="931172"/>
    <lineage>
        <taxon>Eukaryota</taxon>
        <taxon>Metazoa</taxon>
        <taxon>Ecdysozoa</taxon>
        <taxon>Arthropoda</taxon>
        <taxon>Chelicerata</taxon>
        <taxon>Arachnida</taxon>
        <taxon>Araneae</taxon>
        <taxon>Araneomorphae</taxon>
        <taxon>Entelegynae</taxon>
        <taxon>Araneoidea</taxon>
        <taxon>Linyphiidae</taxon>
        <taxon>Erigoninae</taxon>
        <taxon>Oedothorax</taxon>
    </lineage>
</organism>
<reference evidence="2 3" key="1">
    <citation type="journal article" date="2022" name="Nat. Ecol. Evol.">
        <title>A masculinizing supergene underlies an exaggerated male reproductive morph in a spider.</title>
        <authorList>
            <person name="Hendrickx F."/>
            <person name="De Corte Z."/>
            <person name="Sonet G."/>
            <person name="Van Belleghem S.M."/>
            <person name="Kostlbacher S."/>
            <person name="Vangestel C."/>
        </authorList>
    </citation>
    <scope>NUCLEOTIDE SEQUENCE [LARGE SCALE GENOMIC DNA]</scope>
    <source>
        <strain evidence="2">W744_W776</strain>
    </source>
</reference>
<evidence type="ECO:0000313" key="3">
    <source>
        <dbReference type="Proteomes" id="UP000827092"/>
    </source>
</evidence>
<protein>
    <submittedName>
        <fullName evidence="2">Uncharacterized protein</fullName>
    </submittedName>
</protein>
<comment type="caution">
    <text evidence="2">The sequence shown here is derived from an EMBL/GenBank/DDBJ whole genome shotgun (WGS) entry which is preliminary data.</text>
</comment>
<dbReference type="EMBL" id="JAFNEN010002400">
    <property type="protein sequence ID" value="KAG8172770.1"/>
    <property type="molecule type" value="Genomic_DNA"/>
</dbReference>
<dbReference type="AlphaFoldDB" id="A0AAV6TLD0"/>
<evidence type="ECO:0000313" key="2">
    <source>
        <dbReference type="EMBL" id="KAG8172770.1"/>
    </source>
</evidence>
<feature type="compositionally biased region" description="Polar residues" evidence="1">
    <location>
        <begin position="16"/>
        <end position="36"/>
    </location>
</feature>
<feature type="region of interest" description="Disordered" evidence="1">
    <location>
        <begin position="1"/>
        <end position="77"/>
    </location>
</feature>
<name>A0AAV6TLD0_9ARAC</name>
<gene>
    <name evidence="2" type="ORF">JTE90_009312</name>
</gene>